<reference evidence="3 4" key="1">
    <citation type="submission" date="2019-07" db="EMBL/GenBank/DDBJ databases">
        <title>Finished genome of Venturia effusa.</title>
        <authorList>
            <person name="Young C.A."/>
            <person name="Cox M.P."/>
            <person name="Ganley A.R.D."/>
            <person name="David W.J."/>
        </authorList>
    </citation>
    <scope>NUCLEOTIDE SEQUENCE [LARGE SCALE GENOMIC DNA]</scope>
    <source>
        <strain evidence="4">albino</strain>
    </source>
</reference>
<dbReference type="SUPFAM" id="SSF52047">
    <property type="entry name" value="RNI-like"/>
    <property type="match status" value="1"/>
</dbReference>
<dbReference type="CDD" id="cd09917">
    <property type="entry name" value="F-box_SF"/>
    <property type="match status" value="1"/>
</dbReference>
<evidence type="ECO:0000313" key="3">
    <source>
        <dbReference type="EMBL" id="QDS75416.1"/>
    </source>
</evidence>
<dbReference type="InterPro" id="IPR036047">
    <property type="entry name" value="F-box-like_dom_sf"/>
</dbReference>
<accession>A0A517LIM2</accession>
<evidence type="ECO:0000256" key="1">
    <source>
        <dbReference type="SAM" id="MobiDB-lite"/>
    </source>
</evidence>
<gene>
    <name evidence="3" type="ORF">FKW77_003262</name>
</gene>
<organism evidence="3 4">
    <name type="scientific">Venturia effusa</name>
    <dbReference type="NCBI Taxonomy" id="50376"/>
    <lineage>
        <taxon>Eukaryota</taxon>
        <taxon>Fungi</taxon>
        <taxon>Dikarya</taxon>
        <taxon>Ascomycota</taxon>
        <taxon>Pezizomycotina</taxon>
        <taxon>Dothideomycetes</taxon>
        <taxon>Pleosporomycetidae</taxon>
        <taxon>Venturiales</taxon>
        <taxon>Venturiaceae</taxon>
        <taxon>Venturia</taxon>
    </lineage>
</organism>
<dbReference type="InterPro" id="IPR001810">
    <property type="entry name" value="F-box_dom"/>
</dbReference>
<dbReference type="PROSITE" id="PS50181">
    <property type="entry name" value="FBOX"/>
    <property type="match status" value="1"/>
</dbReference>
<evidence type="ECO:0000313" key="4">
    <source>
        <dbReference type="Proteomes" id="UP000316270"/>
    </source>
</evidence>
<dbReference type="EMBL" id="CP042197">
    <property type="protein sequence ID" value="QDS75416.1"/>
    <property type="molecule type" value="Genomic_DNA"/>
</dbReference>
<name>A0A517LIM2_9PEZI</name>
<dbReference type="InterPro" id="IPR032675">
    <property type="entry name" value="LRR_dom_sf"/>
</dbReference>
<dbReference type="AlphaFoldDB" id="A0A517LIM2"/>
<feature type="domain" description="F-box" evidence="2">
    <location>
        <begin position="46"/>
        <end position="77"/>
    </location>
</feature>
<feature type="region of interest" description="Disordered" evidence="1">
    <location>
        <begin position="475"/>
        <end position="505"/>
    </location>
</feature>
<sequence length="654" mass="73715">MQAGPSSYTEHDVLLLLEQKLPEPLKLAARPLPFERLLAGIPFTPQARILKLPYDVLNQIFEHIPMRSLPSFALTSRDCCCLARGRQFANVTLDYSPNSWSLAHSLLAEANLGHTLVNRRARLPFIGPSIRQIRIRSTKEYMEQYHGISIWQPRDISKEKLKEIGDRYQRYIRTVQLVLANSLPNVDTIIWTDRLAFDHATYQALFESRAQHLSLDEVEENVKPNFHASATMWPLRNLNLNVDEVQSNLLESQTKSVWDAMIRPSASHLESLIWAARRGSSNLSGADVKGSIFPALRRLHLAGLGFAHDSVFESLISPESRLRWLGIQRTYAGPYLSRCGTLSSLESLTWLPQPTESDDDLLSFLHSNTHLKELCLRNPVSTHTLDTKLLTLLGSQFNNLASLYLVVEGDVFQESSLELIGKLCNLKCLHLSAGDQEHSFEWDVSHESIRQHLSTLTKLKTLLFSRDIRKWASVSSSEHGSSDNDPSLLDSDGDTSSTNSDDNPNTDLEVIIAAVAHGTGLAPPLAQNAAQAIPHNPEQHNEHNQQPAPQIEDDTSEEGHIGWEFAATSRRPFSITGSEIERSSLSRLLQKMRDEKVEEEAQAYFLTFESLHMVYIGRQAFDRAPDGTCGPLWRNKRWADLGDLFPWMMGRLDV</sequence>
<feature type="compositionally biased region" description="Low complexity" evidence="1">
    <location>
        <begin position="483"/>
        <end position="505"/>
    </location>
</feature>
<protein>
    <recommendedName>
        <fullName evidence="2">F-box domain-containing protein</fullName>
    </recommendedName>
</protein>
<dbReference type="OrthoDB" id="3257981at2759"/>
<proteinExistence type="predicted"/>
<feature type="region of interest" description="Disordered" evidence="1">
    <location>
        <begin position="536"/>
        <end position="556"/>
    </location>
</feature>
<dbReference type="SUPFAM" id="SSF81383">
    <property type="entry name" value="F-box domain"/>
    <property type="match status" value="1"/>
</dbReference>
<evidence type="ECO:0000259" key="2">
    <source>
        <dbReference type="PROSITE" id="PS50181"/>
    </source>
</evidence>
<dbReference type="Proteomes" id="UP000316270">
    <property type="component" value="Chromosome 13"/>
</dbReference>
<dbReference type="Pfam" id="PF00646">
    <property type="entry name" value="F-box"/>
    <property type="match status" value="1"/>
</dbReference>
<keyword evidence="4" id="KW-1185">Reference proteome</keyword>
<dbReference type="Gene3D" id="3.80.10.10">
    <property type="entry name" value="Ribonuclease Inhibitor"/>
    <property type="match status" value="1"/>
</dbReference>